<dbReference type="PANTHER" id="PTHR43205:SF42">
    <property type="entry name" value="ALCOHOL DEHYDROGENASE, ZINC-CONTAINING (AFU_ORTHOLOGUE AFUA_7G04530)"/>
    <property type="match status" value="1"/>
</dbReference>
<protein>
    <submittedName>
        <fullName evidence="3">NADP-dependent oxidoreductase</fullName>
    </submittedName>
</protein>
<evidence type="ECO:0000259" key="2">
    <source>
        <dbReference type="SMART" id="SM00829"/>
    </source>
</evidence>
<dbReference type="Gene3D" id="3.40.50.720">
    <property type="entry name" value="NAD(P)-binding Rossmann-like Domain"/>
    <property type="match status" value="1"/>
</dbReference>
<dbReference type="CDD" id="cd05288">
    <property type="entry name" value="PGDH"/>
    <property type="match status" value="1"/>
</dbReference>
<dbReference type="InterPro" id="IPR036291">
    <property type="entry name" value="NAD(P)-bd_dom_sf"/>
</dbReference>
<keyword evidence="4" id="KW-1185">Reference proteome</keyword>
<dbReference type="AlphaFoldDB" id="A0A4Y9ES05"/>
<evidence type="ECO:0000313" key="3">
    <source>
        <dbReference type="EMBL" id="TFU05668.1"/>
    </source>
</evidence>
<accession>A0A4Y9ES05</accession>
<dbReference type="EMBL" id="SIHO01000001">
    <property type="protein sequence ID" value="TFU05668.1"/>
    <property type="molecule type" value="Genomic_DNA"/>
</dbReference>
<dbReference type="SMART" id="SM00829">
    <property type="entry name" value="PKS_ER"/>
    <property type="match status" value="1"/>
</dbReference>
<dbReference type="SUPFAM" id="SSF50129">
    <property type="entry name" value="GroES-like"/>
    <property type="match status" value="1"/>
</dbReference>
<keyword evidence="1" id="KW-0560">Oxidoreductase</keyword>
<dbReference type="Pfam" id="PF00107">
    <property type="entry name" value="ADH_zinc_N"/>
    <property type="match status" value="1"/>
</dbReference>
<dbReference type="Gene3D" id="3.90.180.10">
    <property type="entry name" value="Medium-chain alcohol dehydrogenases, catalytic domain"/>
    <property type="match status" value="1"/>
</dbReference>
<dbReference type="InterPro" id="IPR011032">
    <property type="entry name" value="GroES-like_sf"/>
</dbReference>
<dbReference type="Pfam" id="PF16884">
    <property type="entry name" value="ADH_N_2"/>
    <property type="match status" value="1"/>
</dbReference>
<dbReference type="FunFam" id="3.40.50.720:FF:000121">
    <property type="entry name" value="Prostaglandin reductase 2"/>
    <property type="match status" value="1"/>
</dbReference>
<feature type="domain" description="Enoyl reductase (ER)" evidence="2">
    <location>
        <begin position="16"/>
        <end position="335"/>
    </location>
</feature>
<organism evidence="3 4">
    <name type="scientific">Glacieibacterium arshaanense</name>
    <dbReference type="NCBI Taxonomy" id="2511025"/>
    <lineage>
        <taxon>Bacteria</taxon>
        <taxon>Pseudomonadati</taxon>
        <taxon>Pseudomonadota</taxon>
        <taxon>Alphaproteobacteria</taxon>
        <taxon>Sphingomonadales</taxon>
        <taxon>Sphingosinicellaceae</taxon>
        <taxon>Glacieibacterium</taxon>
    </lineage>
</organism>
<dbReference type="InterPro" id="IPR013149">
    <property type="entry name" value="ADH-like_C"/>
</dbReference>
<dbReference type="PANTHER" id="PTHR43205">
    <property type="entry name" value="PROSTAGLANDIN REDUCTASE"/>
    <property type="match status" value="1"/>
</dbReference>
<dbReference type="Proteomes" id="UP000297737">
    <property type="component" value="Unassembled WGS sequence"/>
</dbReference>
<dbReference type="SUPFAM" id="SSF51735">
    <property type="entry name" value="NAD(P)-binding Rossmann-fold domains"/>
    <property type="match status" value="1"/>
</dbReference>
<reference evidence="3 4" key="1">
    <citation type="submission" date="2019-02" db="EMBL/GenBank/DDBJ databases">
        <title>Polymorphobacter sp. isolated from the lake at the Tibet of China.</title>
        <authorList>
            <person name="Li A."/>
        </authorList>
    </citation>
    <scope>NUCLEOTIDE SEQUENCE [LARGE SCALE GENOMIC DNA]</scope>
    <source>
        <strain evidence="3 4">DJ1R-1</strain>
    </source>
</reference>
<sequence>MTDTNRRWLLASRPVGAVKDSDFTLDSGPVPQPGDGEFLVRVTHLSFDPTQRGWLGGDTYLPAVKIGDPVRAGAIGQVIASNHPKFKVGQLVQGTFGWQEYVVSNGMTETGPVAVVHAGVTPEQALGVFGITGLTAYFGLTDLGKPQPGDTVLVSGAAGATGSVVVQVAKALGCKVIGIAGGASKCAFVTDVAGADACIDYREGNVARRIKELAPKGVNIVFENVGGEILDAALANLAMRARIILCGGISSYNDTSDNRSAGLLNYMNITVMRATMTGFIVLDYAPRFAEGVQALATMMAQGKLKTIEDVQHGFENCPVTLRRLFEGKNVGKQLLQLTELPLPRV</sequence>
<gene>
    <name evidence="3" type="ORF">EUV02_01130</name>
</gene>
<dbReference type="InterPro" id="IPR045010">
    <property type="entry name" value="MDR_fam"/>
</dbReference>
<dbReference type="InterPro" id="IPR020843">
    <property type="entry name" value="ER"/>
</dbReference>
<evidence type="ECO:0000256" key="1">
    <source>
        <dbReference type="ARBA" id="ARBA00023002"/>
    </source>
</evidence>
<name>A0A4Y9ES05_9SPHN</name>
<dbReference type="GO" id="GO:0016628">
    <property type="term" value="F:oxidoreductase activity, acting on the CH-CH group of donors, NAD or NADP as acceptor"/>
    <property type="evidence" value="ECO:0007669"/>
    <property type="project" value="InterPro"/>
</dbReference>
<dbReference type="OrthoDB" id="9805663at2"/>
<comment type="caution">
    <text evidence="3">The sequence shown here is derived from an EMBL/GenBank/DDBJ whole genome shotgun (WGS) entry which is preliminary data.</text>
</comment>
<evidence type="ECO:0000313" key="4">
    <source>
        <dbReference type="Proteomes" id="UP000297737"/>
    </source>
</evidence>
<proteinExistence type="predicted"/>
<dbReference type="RefSeq" id="WP_135244393.1">
    <property type="nucleotide sequence ID" value="NZ_SIHO01000001.1"/>
</dbReference>
<dbReference type="InterPro" id="IPR041694">
    <property type="entry name" value="ADH_N_2"/>
</dbReference>